<evidence type="ECO:0000313" key="4">
    <source>
        <dbReference type="Proteomes" id="UP000297595"/>
    </source>
</evidence>
<protein>
    <submittedName>
        <fullName evidence="2">Uncharacterized protein</fullName>
    </submittedName>
</protein>
<dbReference type="Proteomes" id="UP000475325">
    <property type="component" value="Unassembled WGS sequence"/>
</dbReference>
<dbReference type="Proteomes" id="UP000480548">
    <property type="component" value="Unassembled WGS sequence"/>
</dbReference>
<evidence type="ECO:0000313" key="1">
    <source>
        <dbReference type="EMBL" id="KAF3088914.1"/>
    </source>
</evidence>
<evidence type="ECO:0000313" key="2">
    <source>
        <dbReference type="EMBL" id="KAF3121897.1"/>
    </source>
</evidence>
<dbReference type="OrthoDB" id="5284333at2759"/>
<accession>A0A7C8PRV7</accession>
<reference evidence="5 6" key="2">
    <citation type="submission" date="2019-06" db="EMBL/GenBank/DDBJ databases">
        <authorList>
            <person name="Palmer J.M."/>
        </authorList>
    </citation>
    <scope>NUCLEOTIDE SEQUENCE [LARGE SCALE GENOMIC DNA]</scope>
    <source>
        <strain evidence="1 5">TWF102</strain>
        <strain evidence="2 6">TWF703</strain>
    </source>
</reference>
<proteinExistence type="predicted"/>
<sequence>MIYSILSWLPRYLFPEAQAASSGRIEEFPIQITDKVVVPKYALDILGTKSFIKPAEYHIIYQWVRIGLQTDDEWIVSESLRAIEESAHPGITDTEIADGLPTAQKAY</sequence>
<reference evidence="3 4" key="1">
    <citation type="submission" date="2019-03" db="EMBL/GenBank/DDBJ databases">
        <title>Nematode-trapping fungi genome.</title>
        <authorList>
            <person name="Vidal-Diez De Ulzurrun G."/>
        </authorList>
    </citation>
    <scope>NUCLEOTIDE SEQUENCE [LARGE SCALE GENOMIC DNA]</scope>
    <source>
        <strain evidence="3 4">TWF154</strain>
    </source>
</reference>
<evidence type="ECO:0000313" key="5">
    <source>
        <dbReference type="Proteomes" id="UP000475325"/>
    </source>
</evidence>
<dbReference type="EMBL" id="WIQZ01000127">
    <property type="protein sequence ID" value="KAF3121897.1"/>
    <property type="molecule type" value="Genomic_DNA"/>
</dbReference>
<organism evidence="2 6">
    <name type="scientific">Orbilia oligospora</name>
    <name type="common">Nematode-trapping fungus</name>
    <name type="synonym">Arthrobotrys oligospora</name>
    <dbReference type="NCBI Taxonomy" id="2813651"/>
    <lineage>
        <taxon>Eukaryota</taxon>
        <taxon>Fungi</taxon>
        <taxon>Dikarya</taxon>
        <taxon>Ascomycota</taxon>
        <taxon>Pezizomycotina</taxon>
        <taxon>Orbiliomycetes</taxon>
        <taxon>Orbiliales</taxon>
        <taxon>Orbiliaceae</taxon>
        <taxon>Orbilia</taxon>
    </lineage>
</organism>
<evidence type="ECO:0000313" key="6">
    <source>
        <dbReference type="Proteomes" id="UP000480548"/>
    </source>
</evidence>
<dbReference type="AlphaFoldDB" id="A0A7C8PRV7"/>
<dbReference type="EMBL" id="WIQW01000069">
    <property type="protein sequence ID" value="KAF3088914.1"/>
    <property type="molecule type" value="Genomic_DNA"/>
</dbReference>
<name>A0A7C8PRV7_ORBOL</name>
<dbReference type="EMBL" id="SOZJ01000005">
    <property type="protein sequence ID" value="TGJ66444.1"/>
    <property type="molecule type" value="Genomic_DNA"/>
</dbReference>
<evidence type="ECO:0000313" key="3">
    <source>
        <dbReference type="EMBL" id="TGJ66444.1"/>
    </source>
</evidence>
<gene>
    <name evidence="3" type="ORF">EYR41_008075</name>
    <name evidence="1" type="ORF">TWF102_009868</name>
    <name evidence="2" type="ORF">TWF703_001590</name>
</gene>
<comment type="caution">
    <text evidence="2">The sequence shown here is derived from an EMBL/GenBank/DDBJ whole genome shotgun (WGS) entry which is preliminary data.</text>
</comment>
<dbReference type="Proteomes" id="UP000297595">
    <property type="component" value="Unassembled WGS sequence"/>
</dbReference>